<organism evidence="4 6">
    <name type="scientific">Hallerella succinigenes</name>
    <dbReference type="NCBI Taxonomy" id="1896222"/>
    <lineage>
        <taxon>Bacteria</taxon>
        <taxon>Pseudomonadati</taxon>
        <taxon>Fibrobacterota</taxon>
        <taxon>Fibrobacteria</taxon>
        <taxon>Fibrobacterales</taxon>
        <taxon>Fibrobacteraceae</taxon>
        <taxon>Hallerella</taxon>
    </lineage>
</organism>
<dbReference type="GO" id="GO:0006260">
    <property type="term" value="P:DNA replication"/>
    <property type="evidence" value="ECO:0007669"/>
    <property type="project" value="TreeGrafter"/>
</dbReference>
<evidence type="ECO:0000259" key="3">
    <source>
        <dbReference type="Pfam" id="PF01695"/>
    </source>
</evidence>
<dbReference type="NCBIfam" id="NF038214">
    <property type="entry name" value="IS21_help_AAA"/>
    <property type="match status" value="1"/>
</dbReference>
<dbReference type="InterPro" id="IPR047661">
    <property type="entry name" value="IstB"/>
</dbReference>
<dbReference type="InterPro" id="IPR027417">
    <property type="entry name" value="P-loop_NTPase"/>
</dbReference>
<evidence type="ECO:0000313" key="4">
    <source>
        <dbReference type="EMBL" id="PJJ40661.1"/>
    </source>
</evidence>
<dbReference type="RefSeq" id="WP_100424728.1">
    <property type="nucleotide sequence ID" value="NZ_PGEX01000001.1"/>
</dbReference>
<comment type="caution">
    <text evidence="4">The sequence shown here is derived from an EMBL/GenBank/DDBJ whole genome shotgun (WGS) entry which is preliminary data.</text>
</comment>
<dbReference type="PANTHER" id="PTHR30050:SF4">
    <property type="entry name" value="ATP-BINDING PROTEIN RV3427C IN INSERTION SEQUENCE-RELATED"/>
    <property type="match status" value="1"/>
</dbReference>
<name>A0A2M9A4L9_9BACT</name>
<reference evidence="4 6" key="1">
    <citation type="submission" date="2017-11" db="EMBL/GenBank/DDBJ databases">
        <title>Animal gut microbial communities from fecal samples from Wisconsin, USA.</title>
        <authorList>
            <person name="Neumann A."/>
        </authorList>
    </citation>
    <scope>NUCLEOTIDE SEQUENCE [LARGE SCALE GENOMIC DNA]</scope>
    <source>
        <strain evidence="4 6">UWS3</strain>
    </source>
</reference>
<dbReference type="SUPFAM" id="SSF52540">
    <property type="entry name" value="P-loop containing nucleoside triphosphate hydrolases"/>
    <property type="match status" value="1"/>
</dbReference>
<dbReference type="GO" id="GO:0005524">
    <property type="term" value="F:ATP binding"/>
    <property type="evidence" value="ECO:0007669"/>
    <property type="project" value="UniProtKB-KW"/>
</dbReference>
<evidence type="ECO:0000313" key="5">
    <source>
        <dbReference type="EMBL" id="PJJ41388.1"/>
    </source>
</evidence>
<feature type="domain" description="IstB-like ATP-binding" evidence="3">
    <location>
        <begin position="10"/>
        <end position="236"/>
    </location>
</feature>
<dbReference type="InterPro" id="IPR002611">
    <property type="entry name" value="IstB_ATP-bd"/>
</dbReference>
<dbReference type="InterPro" id="IPR028350">
    <property type="entry name" value="DNAC/IstB-like"/>
</dbReference>
<dbReference type="Gene3D" id="3.40.50.300">
    <property type="entry name" value="P-loop containing nucleotide triphosphate hydrolases"/>
    <property type="match status" value="1"/>
</dbReference>
<dbReference type="CDD" id="cd00009">
    <property type="entry name" value="AAA"/>
    <property type="match status" value="1"/>
</dbReference>
<keyword evidence="1" id="KW-0547">Nucleotide-binding</keyword>
<dbReference type="OrthoDB" id="9776217at2"/>
<dbReference type="PANTHER" id="PTHR30050">
    <property type="entry name" value="CHROMOSOMAL REPLICATION INITIATOR PROTEIN DNAA"/>
    <property type="match status" value="1"/>
</dbReference>
<proteinExistence type="predicted"/>
<dbReference type="EMBL" id="PGEX01000001">
    <property type="protein sequence ID" value="PJJ40661.1"/>
    <property type="molecule type" value="Genomic_DNA"/>
</dbReference>
<dbReference type="PIRSF" id="PIRSF003073">
    <property type="entry name" value="DNAC_TnpB_IstB"/>
    <property type="match status" value="1"/>
</dbReference>
<dbReference type="AlphaFoldDB" id="A0A2M9A4L9"/>
<dbReference type="EMBL" id="PGEX01000001">
    <property type="protein sequence ID" value="PJJ41388.1"/>
    <property type="molecule type" value="Genomic_DNA"/>
</dbReference>
<dbReference type="Pfam" id="PF01695">
    <property type="entry name" value="IstB_IS21"/>
    <property type="match status" value="1"/>
</dbReference>
<accession>A0A2M9A4L9</accession>
<evidence type="ECO:0000256" key="2">
    <source>
        <dbReference type="ARBA" id="ARBA00022840"/>
    </source>
</evidence>
<keyword evidence="2" id="KW-0067">ATP-binding</keyword>
<protein>
    <submittedName>
        <fullName evidence="4">DNA replication protein DnaC</fullName>
    </submittedName>
</protein>
<evidence type="ECO:0000256" key="1">
    <source>
        <dbReference type="ARBA" id="ARBA00022741"/>
    </source>
</evidence>
<sequence length="258" mass="29835">MSVSTTIDKLVEMRMTTMSEMFRNQQNDPKMKDVPFEERFAMLVDAEHASRKSHAFERLVKKAELEQNDAGVATIDYHSGRKLNKALIQKLASCEYISQCRNIFITGATGSGKTYLACAFGMEACKRFYSVRFTRLPDLLMDLSAAEDRHALENALQKYTKPTLLIIDEWLLFKLRENEARLLLEVIHKRRKKSSTIFCSQYEEKDWYNQICDGESTLADAIMDRISFDSYKINIEYIDKSVDKSMREVYGLNPSEAQ</sequence>
<keyword evidence="6" id="KW-1185">Reference proteome</keyword>
<evidence type="ECO:0000313" key="6">
    <source>
        <dbReference type="Proteomes" id="UP000231134"/>
    </source>
</evidence>
<dbReference type="Proteomes" id="UP000231134">
    <property type="component" value="Unassembled WGS sequence"/>
</dbReference>
<gene>
    <name evidence="4" type="ORF">BGX16_0595</name>
    <name evidence="5" type="ORF">BGX16_1353</name>
</gene>